<dbReference type="EMBL" id="VSSQ01095524">
    <property type="protein sequence ID" value="MPN39611.1"/>
    <property type="molecule type" value="Genomic_DNA"/>
</dbReference>
<evidence type="ECO:0000313" key="1">
    <source>
        <dbReference type="EMBL" id="MPN39611.1"/>
    </source>
</evidence>
<comment type="caution">
    <text evidence="1">The sequence shown here is derived from an EMBL/GenBank/DDBJ whole genome shotgun (WGS) entry which is preliminary data.</text>
</comment>
<dbReference type="AlphaFoldDB" id="A0A645HKT0"/>
<organism evidence="1">
    <name type="scientific">bioreactor metagenome</name>
    <dbReference type="NCBI Taxonomy" id="1076179"/>
    <lineage>
        <taxon>unclassified sequences</taxon>
        <taxon>metagenomes</taxon>
        <taxon>ecological metagenomes</taxon>
    </lineage>
</organism>
<sequence>MLVPHRRRHQFYHLAEHRRHIGSILGGNTGRVLGWKANYILDLLDNKIRLGAGQVDLIDDRHDFQIIIQR</sequence>
<reference evidence="1" key="1">
    <citation type="submission" date="2019-08" db="EMBL/GenBank/DDBJ databases">
        <authorList>
            <person name="Kucharzyk K."/>
            <person name="Murdoch R.W."/>
            <person name="Higgins S."/>
            <person name="Loffler F."/>
        </authorList>
    </citation>
    <scope>NUCLEOTIDE SEQUENCE</scope>
</reference>
<protein>
    <submittedName>
        <fullName evidence="1">Uncharacterized protein</fullName>
    </submittedName>
</protein>
<proteinExistence type="predicted"/>
<gene>
    <name evidence="1" type="ORF">SDC9_187139</name>
</gene>
<accession>A0A645HKT0</accession>
<name>A0A645HKT0_9ZZZZ</name>